<evidence type="ECO:0000256" key="7">
    <source>
        <dbReference type="RuleBase" id="RU003792"/>
    </source>
</evidence>
<dbReference type="InterPro" id="IPR001406">
    <property type="entry name" value="PsdUridine_synth_TruA"/>
</dbReference>
<protein>
    <recommendedName>
        <fullName evidence="4">tRNA pseudouridine synthase A</fullName>
        <ecNumber evidence="4">5.4.99.12</ecNumber>
    </recommendedName>
    <alternativeName>
        <fullName evidence="4">tRNA pseudouridine(38-40) synthase</fullName>
    </alternativeName>
    <alternativeName>
        <fullName evidence="4">tRNA pseudouridylate synthase I</fullName>
    </alternativeName>
    <alternativeName>
        <fullName evidence="4">tRNA-uridine isomerase I</fullName>
    </alternativeName>
</protein>
<dbReference type="SUPFAM" id="SSF55120">
    <property type="entry name" value="Pseudouridine synthase"/>
    <property type="match status" value="1"/>
</dbReference>
<dbReference type="HAMAP" id="MF_00171">
    <property type="entry name" value="TruA"/>
    <property type="match status" value="1"/>
</dbReference>
<accession>D5EE14</accession>
<keyword evidence="2 4" id="KW-0819">tRNA processing</keyword>
<evidence type="ECO:0000259" key="8">
    <source>
        <dbReference type="Pfam" id="PF01416"/>
    </source>
</evidence>
<evidence type="ECO:0000256" key="1">
    <source>
        <dbReference type="ARBA" id="ARBA00009375"/>
    </source>
</evidence>
<feature type="domain" description="Pseudouridine synthase I TruA alpha/beta" evidence="8">
    <location>
        <begin position="142"/>
        <end position="246"/>
    </location>
</feature>
<dbReference type="EC" id="5.4.99.12" evidence="4"/>
<gene>
    <name evidence="4" type="primary">truA</name>
    <name evidence="9" type="ordered locus">Amico_0661</name>
</gene>
<evidence type="ECO:0000256" key="3">
    <source>
        <dbReference type="ARBA" id="ARBA00023235"/>
    </source>
</evidence>
<dbReference type="PIRSF" id="PIRSF001430">
    <property type="entry name" value="tRNA_psdUrid_synth"/>
    <property type="match status" value="1"/>
</dbReference>
<dbReference type="InterPro" id="IPR020094">
    <property type="entry name" value="TruA/RsuA/RluB/E/F_N"/>
</dbReference>
<dbReference type="GO" id="GO:0031119">
    <property type="term" value="P:tRNA pseudouridine synthesis"/>
    <property type="evidence" value="ECO:0007669"/>
    <property type="project" value="UniProtKB-UniRule"/>
</dbReference>
<sequence length="271" mass="31120">MRYAAVVSYDGTAFCGWQRQLGVASVQQSLEEALSKLCATSIPIVAAGRTDGGVHSRGQVISFSLPSFWEPRRLVLAINFYLPETVRIMGVFPVEESFSARFCALWREYRYYIWHGPAFPPYLAQRAWWNRWQWDKTAVKKACEYLEGTHNFKAFCPIKECPEDTVRTILRIKYLRSGHLSVITVRGNSFLMNMVRSIVGSLDLVGKGKNDPEWIKELLDDEKKDRTYAGMTAPAHGLYFWKVCYNAHCFLTIPEIREREITDVLIPSDFA</sequence>
<organism evidence="9 10">
    <name type="scientific">Aminobacterium colombiense (strain DSM 12261 / ALA-1)</name>
    <dbReference type="NCBI Taxonomy" id="572547"/>
    <lineage>
        <taxon>Bacteria</taxon>
        <taxon>Thermotogati</taxon>
        <taxon>Synergistota</taxon>
        <taxon>Synergistia</taxon>
        <taxon>Synergistales</taxon>
        <taxon>Aminobacteriaceae</taxon>
        <taxon>Aminobacterium</taxon>
    </lineage>
</organism>
<dbReference type="RefSeq" id="WP_013048062.1">
    <property type="nucleotide sequence ID" value="NC_014011.1"/>
</dbReference>
<proteinExistence type="inferred from homology"/>
<evidence type="ECO:0000256" key="5">
    <source>
        <dbReference type="PIRSR" id="PIRSR001430-1"/>
    </source>
</evidence>
<dbReference type="OrthoDB" id="9811823at2"/>
<comment type="caution">
    <text evidence="4">Lacks conserved residue(s) required for the propagation of feature annotation.</text>
</comment>
<dbReference type="Gene3D" id="3.30.70.580">
    <property type="entry name" value="Pseudouridine synthase I, catalytic domain, N-terminal subdomain"/>
    <property type="match status" value="1"/>
</dbReference>
<evidence type="ECO:0000256" key="6">
    <source>
        <dbReference type="PIRSR" id="PIRSR001430-2"/>
    </source>
</evidence>
<dbReference type="eggNOG" id="COG0101">
    <property type="taxonomic scope" value="Bacteria"/>
</dbReference>
<dbReference type="PANTHER" id="PTHR11142:SF0">
    <property type="entry name" value="TRNA PSEUDOURIDINE SYNTHASE-LIKE 1"/>
    <property type="match status" value="1"/>
</dbReference>
<dbReference type="HOGENOM" id="CLU_014673_4_2_0"/>
<keyword evidence="3 4" id="KW-0413">Isomerase</keyword>
<dbReference type="Pfam" id="PF01416">
    <property type="entry name" value="PseudoU_synth_1"/>
    <property type="match status" value="2"/>
</dbReference>
<dbReference type="Gene3D" id="3.30.70.660">
    <property type="entry name" value="Pseudouridine synthase I, catalytic domain, C-terminal subdomain"/>
    <property type="match status" value="1"/>
</dbReference>
<dbReference type="InterPro" id="IPR020095">
    <property type="entry name" value="PsdUridine_synth_TruA_C"/>
</dbReference>
<keyword evidence="10" id="KW-1185">Reference proteome</keyword>
<dbReference type="Proteomes" id="UP000002366">
    <property type="component" value="Chromosome"/>
</dbReference>
<evidence type="ECO:0000256" key="4">
    <source>
        <dbReference type="HAMAP-Rule" id="MF_00171"/>
    </source>
</evidence>
<dbReference type="GO" id="GO:0160147">
    <property type="term" value="F:tRNA pseudouridine(38-40) synthase activity"/>
    <property type="evidence" value="ECO:0007669"/>
    <property type="project" value="UniProtKB-EC"/>
</dbReference>
<dbReference type="EMBL" id="CP001997">
    <property type="protein sequence ID" value="ADE56796.1"/>
    <property type="molecule type" value="Genomic_DNA"/>
</dbReference>
<feature type="binding site" evidence="4 6">
    <location>
        <position position="109"/>
    </location>
    <ligand>
        <name>substrate</name>
    </ligand>
</feature>
<dbReference type="STRING" id="572547.Amico_0661"/>
<feature type="active site" description="Nucleophile" evidence="4 5">
    <location>
        <position position="51"/>
    </location>
</feature>
<dbReference type="PANTHER" id="PTHR11142">
    <property type="entry name" value="PSEUDOURIDYLATE SYNTHASE"/>
    <property type="match status" value="1"/>
</dbReference>
<feature type="domain" description="Pseudouridine synthase I TruA alpha/beta" evidence="8">
    <location>
        <begin position="5"/>
        <end position="102"/>
    </location>
</feature>
<comment type="function">
    <text evidence="4">Formation of pseudouridine at positions 38, 39 and 40 in the anticodon stem and loop of transfer RNAs.</text>
</comment>
<evidence type="ECO:0000256" key="2">
    <source>
        <dbReference type="ARBA" id="ARBA00022694"/>
    </source>
</evidence>
<comment type="subunit">
    <text evidence="4">Homodimer.</text>
</comment>
<dbReference type="CDD" id="cd02570">
    <property type="entry name" value="PseudoU_synth_EcTruA"/>
    <property type="match status" value="1"/>
</dbReference>
<dbReference type="KEGG" id="aco:Amico_0661"/>
<evidence type="ECO:0000313" key="9">
    <source>
        <dbReference type="EMBL" id="ADE56796.1"/>
    </source>
</evidence>
<evidence type="ECO:0000313" key="10">
    <source>
        <dbReference type="Proteomes" id="UP000002366"/>
    </source>
</evidence>
<dbReference type="GO" id="GO:0003723">
    <property type="term" value="F:RNA binding"/>
    <property type="evidence" value="ECO:0007669"/>
    <property type="project" value="InterPro"/>
</dbReference>
<comment type="catalytic activity">
    <reaction evidence="4 7">
        <text>uridine(38/39/40) in tRNA = pseudouridine(38/39/40) in tRNA</text>
        <dbReference type="Rhea" id="RHEA:22376"/>
        <dbReference type="Rhea" id="RHEA-COMP:10085"/>
        <dbReference type="Rhea" id="RHEA-COMP:10087"/>
        <dbReference type="ChEBI" id="CHEBI:65314"/>
        <dbReference type="ChEBI" id="CHEBI:65315"/>
        <dbReference type="EC" id="5.4.99.12"/>
    </reaction>
</comment>
<comment type="similarity">
    <text evidence="1 4 7">Belongs to the tRNA pseudouridine synthase TruA family.</text>
</comment>
<dbReference type="InterPro" id="IPR020097">
    <property type="entry name" value="PsdUridine_synth_TruA_a/b_dom"/>
</dbReference>
<name>D5EE14_AMICL</name>
<dbReference type="InterPro" id="IPR020103">
    <property type="entry name" value="PsdUridine_synth_cat_dom_sf"/>
</dbReference>
<dbReference type="NCBIfam" id="TIGR00071">
    <property type="entry name" value="hisT_truA"/>
    <property type="match status" value="1"/>
</dbReference>
<dbReference type="FunFam" id="3.30.70.580:FF:000001">
    <property type="entry name" value="tRNA pseudouridine synthase A"/>
    <property type="match status" value="1"/>
</dbReference>
<reference evidence="9 10" key="1">
    <citation type="journal article" date="2010" name="Stand. Genomic Sci.">
        <title>Complete genome sequence of Aminobacterium colombiense type strain (ALA-1).</title>
        <authorList>
            <person name="Chertkov O."/>
            <person name="Sikorski J."/>
            <person name="Brambilla E."/>
            <person name="Lapidus A."/>
            <person name="Copeland A."/>
            <person name="Glavina Del Rio T."/>
            <person name="Nolan M."/>
            <person name="Lucas S."/>
            <person name="Tice H."/>
            <person name="Cheng J.F."/>
            <person name="Han C."/>
            <person name="Detter J.C."/>
            <person name="Bruce D."/>
            <person name="Tapia R."/>
            <person name="Goodwin L."/>
            <person name="Pitluck S."/>
            <person name="Liolios K."/>
            <person name="Ivanova N."/>
            <person name="Mavromatis K."/>
            <person name="Ovchinnikova G."/>
            <person name="Pati A."/>
            <person name="Chen A."/>
            <person name="Palaniappan K."/>
            <person name="Land M."/>
            <person name="Hauser L."/>
            <person name="Chang Y.J."/>
            <person name="Jeffries C.D."/>
            <person name="Spring S."/>
            <person name="Rohde M."/>
            <person name="Goker M."/>
            <person name="Bristow J."/>
            <person name="Eisen J.A."/>
            <person name="Markowitz V."/>
            <person name="Hugenholtz P."/>
            <person name="Kyrpides N.C."/>
            <person name="Klenk H.P."/>
        </authorList>
    </citation>
    <scope>NUCLEOTIDE SEQUENCE [LARGE SCALE GENOMIC DNA]</scope>
    <source>
        <strain evidence="10">DSM 12261 / ALA-1</strain>
    </source>
</reference>
<dbReference type="AlphaFoldDB" id="D5EE14"/>